<evidence type="ECO:0000256" key="5">
    <source>
        <dbReference type="ARBA" id="ARBA00023163"/>
    </source>
</evidence>
<dbReference type="EMBL" id="SOPW01000008">
    <property type="protein sequence ID" value="TFB21357.1"/>
    <property type="molecule type" value="Genomic_DNA"/>
</dbReference>
<dbReference type="InterPro" id="IPR013325">
    <property type="entry name" value="RNA_pol_sigma_r2"/>
</dbReference>
<dbReference type="GO" id="GO:0006352">
    <property type="term" value="P:DNA-templated transcription initiation"/>
    <property type="evidence" value="ECO:0007669"/>
    <property type="project" value="InterPro"/>
</dbReference>
<dbReference type="Pfam" id="PF04542">
    <property type="entry name" value="Sigma70_r2"/>
    <property type="match status" value="1"/>
</dbReference>
<organism evidence="8 9">
    <name type="scientific">Filobacillus milosensis</name>
    <dbReference type="NCBI Taxonomy" id="94137"/>
    <lineage>
        <taxon>Bacteria</taxon>
        <taxon>Bacillati</taxon>
        <taxon>Bacillota</taxon>
        <taxon>Bacilli</taxon>
        <taxon>Bacillales</taxon>
        <taxon>Bacillaceae</taxon>
        <taxon>Filobacillus</taxon>
    </lineage>
</organism>
<keyword evidence="4" id="KW-0238">DNA-binding</keyword>
<evidence type="ECO:0000256" key="1">
    <source>
        <dbReference type="ARBA" id="ARBA00010641"/>
    </source>
</evidence>
<dbReference type="InterPro" id="IPR013324">
    <property type="entry name" value="RNA_pol_sigma_r3/r4-like"/>
</dbReference>
<reference evidence="8 9" key="1">
    <citation type="submission" date="2019-03" db="EMBL/GenBank/DDBJ databases">
        <authorList>
            <person name="He R.-H."/>
        </authorList>
    </citation>
    <scope>NUCLEOTIDE SEQUENCE [LARGE SCALE GENOMIC DNA]</scope>
    <source>
        <strain evidence="9">SH 714</strain>
    </source>
</reference>
<dbReference type="InterPro" id="IPR014284">
    <property type="entry name" value="RNA_pol_sigma-70_dom"/>
</dbReference>
<dbReference type="GO" id="GO:0003677">
    <property type="term" value="F:DNA binding"/>
    <property type="evidence" value="ECO:0007669"/>
    <property type="project" value="UniProtKB-KW"/>
</dbReference>
<keyword evidence="3" id="KW-0731">Sigma factor</keyword>
<keyword evidence="9" id="KW-1185">Reference proteome</keyword>
<dbReference type="OrthoDB" id="2381154at2"/>
<dbReference type="InterPro" id="IPR007627">
    <property type="entry name" value="RNA_pol_sigma70_r2"/>
</dbReference>
<proteinExistence type="inferred from homology"/>
<dbReference type="AlphaFoldDB" id="A0A4Y8INZ9"/>
<dbReference type="SUPFAM" id="SSF88659">
    <property type="entry name" value="Sigma3 and sigma4 domains of RNA polymerase sigma factors"/>
    <property type="match status" value="1"/>
</dbReference>
<dbReference type="SUPFAM" id="SSF88946">
    <property type="entry name" value="Sigma2 domain of RNA polymerase sigma factors"/>
    <property type="match status" value="1"/>
</dbReference>
<comment type="similarity">
    <text evidence="1">Belongs to the sigma-70 factor family. ECF subfamily.</text>
</comment>
<dbReference type="PANTHER" id="PTHR43133">
    <property type="entry name" value="RNA POLYMERASE ECF-TYPE SIGMA FACTO"/>
    <property type="match status" value="1"/>
</dbReference>
<dbReference type="GO" id="GO:0016987">
    <property type="term" value="F:sigma factor activity"/>
    <property type="evidence" value="ECO:0007669"/>
    <property type="project" value="UniProtKB-KW"/>
</dbReference>
<evidence type="ECO:0000256" key="4">
    <source>
        <dbReference type="ARBA" id="ARBA00023125"/>
    </source>
</evidence>
<feature type="domain" description="RNA polymerase sigma-70 region 2" evidence="6">
    <location>
        <begin position="6"/>
        <end position="71"/>
    </location>
</feature>
<evidence type="ECO:0000259" key="6">
    <source>
        <dbReference type="Pfam" id="PF04542"/>
    </source>
</evidence>
<keyword evidence="5" id="KW-0804">Transcription</keyword>
<dbReference type="Pfam" id="PF08281">
    <property type="entry name" value="Sigma70_r4_2"/>
    <property type="match status" value="1"/>
</dbReference>
<evidence type="ECO:0000256" key="3">
    <source>
        <dbReference type="ARBA" id="ARBA00023082"/>
    </source>
</evidence>
<evidence type="ECO:0000259" key="7">
    <source>
        <dbReference type="Pfam" id="PF08281"/>
    </source>
</evidence>
<keyword evidence="2" id="KW-0805">Transcription regulation</keyword>
<feature type="domain" description="RNA polymerase sigma factor 70 region 4 type 2" evidence="7">
    <location>
        <begin position="98"/>
        <end position="147"/>
    </location>
</feature>
<gene>
    <name evidence="8" type="ORF">E3U55_08560</name>
</gene>
<evidence type="ECO:0000313" key="8">
    <source>
        <dbReference type="EMBL" id="TFB21357.1"/>
    </source>
</evidence>
<evidence type="ECO:0000256" key="2">
    <source>
        <dbReference type="ARBA" id="ARBA00023015"/>
    </source>
</evidence>
<name>A0A4Y8INZ9_9BACI</name>
<dbReference type="RefSeq" id="WP_134340022.1">
    <property type="nucleotide sequence ID" value="NZ_SOPW01000008.1"/>
</dbReference>
<sequence>MFEETISQYQTDLSNYCRMLTGTPWDAEDLYQETLLKTYHNKDKLLNHPNPKAYLLKVASTTWIDICRKNKVVLDSIEGIERLSAEGEEEDAIIVEEMIEEFSASLHPKQAVTILLVDVFKYTAKETAEMIDTTTGAVKSLLHRGRGNLAKKKKVKDEMRSPNELIDAFKKAITLNDPSIISAAYKSVCRAGMDVQYLKENKSFMLYDPEGNVIGIINR</sequence>
<dbReference type="NCBIfam" id="TIGR02937">
    <property type="entry name" value="sigma70-ECF"/>
    <property type="match status" value="1"/>
</dbReference>
<protein>
    <submittedName>
        <fullName evidence="8">RNA polymerase sigma factor</fullName>
    </submittedName>
</protein>
<dbReference type="Gene3D" id="1.10.10.10">
    <property type="entry name" value="Winged helix-like DNA-binding domain superfamily/Winged helix DNA-binding domain"/>
    <property type="match status" value="1"/>
</dbReference>
<accession>A0A4Y8INZ9</accession>
<dbReference type="Gene3D" id="1.10.1740.10">
    <property type="match status" value="1"/>
</dbReference>
<dbReference type="InterPro" id="IPR013249">
    <property type="entry name" value="RNA_pol_sigma70_r4_t2"/>
</dbReference>
<dbReference type="PANTHER" id="PTHR43133:SF8">
    <property type="entry name" value="RNA POLYMERASE SIGMA FACTOR HI_1459-RELATED"/>
    <property type="match status" value="1"/>
</dbReference>
<evidence type="ECO:0000313" key="9">
    <source>
        <dbReference type="Proteomes" id="UP000297975"/>
    </source>
</evidence>
<dbReference type="Proteomes" id="UP000297975">
    <property type="component" value="Unassembled WGS sequence"/>
</dbReference>
<comment type="caution">
    <text evidence="8">The sequence shown here is derived from an EMBL/GenBank/DDBJ whole genome shotgun (WGS) entry which is preliminary data.</text>
</comment>
<dbReference type="InterPro" id="IPR039425">
    <property type="entry name" value="RNA_pol_sigma-70-like"/>
</dbReference>
<dbReference type="InterPro" id="IPR036388">
    <property type="entry name" value="WH-like_DNA-bd_sf"/>
</dbReference>